<keyword evidence="8" id="KW-0560">Oxidoreductase</keyword>
<dbReference type="SUPFAM" id="SSF51905">
    <property type="entry name" value="FAD/NAD(P)-binding domain"/>
    <property type="match status" value="1"/>
</dbReference>
<reference evidence="8 9" key="1">
    <citation type="submission" date="2023-04" db="EMBL/GenBank/DDBJ databases">
        <title>Complete genome sequence of Alisedimentitalea scapharcae.</title>
        <authorList>
            <person name="Rong J.-C."/>
            <person name="Yi M.-L."/>
            <person name="Zhao Q."/>
        </authorList>
    </citation>
    <scope>NUCLEOTIDE SEQUENCE [LARGE SCALE GENOMIC DNA]</scope>
    <source>
        <strain evidence="8 9">KCTC 42119</strain>
    </source>
</reference>
<evidence type="ECO:0000256" key="3">
    <source>
        <dbReference type="ARBA" id="ARBA00022630"/>
    </source>
</evidence>
<organism evidence="8 9">
    <name type="scientific">Aliisedimentitalea scapharcae</name>
    <dbReference type="NCBI Taxonomy" id="1524259"/>
    <lineage>
        <taxon>Bacteria</taxon>
        <taxon>Pseudomonadati</taxon>
        <taxon>Pseudomonadota</taxon>
        <taxon>Alphaproteobacteria</taxon>
        <taxon>Rhodobacterales</taxon>
        <taxon>Roseobacteraceae</taxon>
        <taxon>Aliisedimentitalea</taxon>
    </lineage>
</organism>
<keyword evidence="9" id="KW-1185">Reference proteome</keyword>
<evidence type="ECO:0000256" key="2">
    <source>
        <dbReference type="ARBA" id="ARBA00010790"/>
    </source>
</evidence>
<feature type="domain" description="Glucose-methanol-choline oxidoreductase N-terminal" evidence="6">
    <location>
        <begin position="82"/>
        <end position="105"/>
    </location>
</feature>
<dbReference type="InterPro" id="IPR012132">
    <property type="entry name" value="GMC_OxRdtase"/>
</dbReference>
<dbReference type="EC" id="1.1.99.1" evidence="8"/>
<evidence type="ECO:0000259" key="7">
    <source>
        <dbReference type="PROSITE" id="PS00624"/>
    </source>
</evidence>
<dbReference type="PANTHER" id="PTHR11552:SF147">
    <property type="entry name" value="CHOLINE DEHYDROGENASE, MITOCHONDRIAL"/>
    <property type="match status" value="1"/>
</dbReference>
<dbReference type="Pfam" id="PF00732">
    <property type="entry name" value="GMC_oxred_N"/>
    <property type="match status" value="1"/>
</dbReference>
<dbReference type="InterPro" id="IPR036188">
    <property type="entry name" value="FAD/NAD-bd_sf"/>
</dbReference>
<evidence type="ECO:0000313" key="8">
    <source>
        <dbReference type="EMBL" id="WZK88784.1"/>
    </source>
</evidence>
<dbReference type="Pfam" id="PF05199">
    <property type="entry name" value="GMC_oxred_C"/>
    <property type="match status" value="1"/>
</dbReference>
<name>A0ABZ2XVC9_9RHOB</name>
<evidence type="ECO:0000256" key="4">
    <source>
        <dbReference type="ARBA" id="ARBA00022827"/>
    </source>
</evidence>
<dbReference type="GO" id="GO:0008812">
    <property type="term" value="F:choline dehydrogenase activity"/>
    <property type="evidence" value="ECO:0007669"/>
    <property type="project" value="UniProtKB-EC"/>
</dbReference>
<comment type="cofactor">
    <cofactor evidence="1">
        <name>FAD</name>
        <dbReference type="ChEBI" id="CHEBI:57692"/>
    </cofactor>
</comment>
<gene>
    <name evidence="8" type="ORF">QEZ52_19650</name>
</gene>
<dbReference type="PROSITE" id="PS00623">
    <property type="entry name" value="GMC_OXRED_1"/>
    <property type="match status" value="1"/>
</dbReference>
<dbReference type="InterPro" id="IPR007867">
    <property type="entry name" value="GMC_OxRtase_C"/>
</dbReference>
<keyword evidence="4 5" id="KW-0274">FAD</keyword>
<accession>A0ABZ2XVC9</accession>
<dbReference type="SUPFAM" id="SSF54373">
    <property type="entry name" value="FAD-linked reductases, C-terminal domain"/>
    <property type="match status" value="1"/>
</dbReference>
<dbReference type="PROSITE" id="PS00624">
    <property type="entry name" value="GMC_OXRED_2"/>
    <property type="match status" value="1"/>
</dbReference>
<evidence type="ECO:0000313" key="9">
    <source>
        <dbReference type="Proteomes" id="UP001623232"/>
    </source>
</evidence>
<comment type="similarity">
    <text evidence="2 5">Belongs to the GMC oxidoreductase family.</text>
</comment>
<dbReference type="EMBL" id="CP123584">
    <property type="protein sequence ID" value="WZK88784.1"/>
    <property type="molecule type" value="Genomic_DNA"/>
</dbReference>
<dbReference type="InterPro" id="IPR000172">
    <property type="entry name" value="GMC_OxRdtase_N"/>
</dbReference>
<evidence type="ECO:0000256" key="1">
    <source>
        <dbReference type="ARBA" id="ARBA00001974"/>
    </source>
</evidence>
<evidence type="ECO:0000259" key="6">
    <source>
        <dbReference type="PROSITE" id="PS00623"/>
    </source>
</evidence>
<dbReference type="PIRSF" id="PIRSF000137">
    <property type="entry name" value="Alcohol_oxidase"/>
    <property type="match status" value="1"/>
</dbReference>
<dbReference type="Gene3D" id="3.50.50.60">
    <property type="entry name" value="FAD/NAD(P)-binding domain"/>
    <property type="match status" value="1"/>
</dbReference>
<dbReference type="Proteomes" id="UP001623232">
    <property type="component" value="Chromosome"/>
</dbReference>
<dbReference type="PANTHER" id="PTHR11552">
    <property type="entry name" value="GLUCOSE-METHANOL-CHOLINE GMC OXIDOREDUCTASE"/>
    <property type="match status" value="1"/>
</dbReference>
<keyword evidence="3 5" id="KW-0285">Flavoprotein</keyword>
<evidence type="ECO:0000256" key="5">
    <source>
        <dbReference type="RuleBase" id="RU003968"/>
    </source>
</evidence>
<sequence length="544" mass="58756">MHEEFDYIIVGAGSAGCVLANRLGADTSQRILVLEAGPMDYDLMIHVPAGVYSVWHKPGLNWNYDSEPEPELDSRQVFIPRGKVLGGSSSINSMVYMRGHPLDYDGWASRPGMADWAFDRCLPYFRAGECSDRGGSVWRGDAGPLGVSQAGYDNPLFDAFVAAGPQAGQGQTDDPNGYQPEGTTRLDATRRHGRRCSAAIAHLRPALKRGNVTLVTGAVVQRVVIENGRATGVEYIHRGKRLRGQAGRDVILSGGALNSPQLLMLSGIGPAGHLTDHGIPVAVDSPGVGQNLQDHACIILQYACPLRFPLHVVDHPLRKAAAGLRWVFMRDGAAASNIWEAGGLIRSDDTVAYADLQYHFAPVAFEYDGPKITLMQGFAIHVDQLRPRSRGAVTLRSADPAQAPRLNFNFFSEPADLDEMVQGVLRTRELISQPAFEGLRGAEITPGPEVHSLDQIRAWVRQASETDFHPSGTCRMGVGEDAVVGPDLKVHGVEGLRVVDASVMPRITSGNLNAPTQMIAAKAADIIARRDPLPAEQAAYAFRS</sequence>
<feature type="domain" description="Glucose-methanol-choline oxidoreductase N-terminal" evidence="7">
    <location>
        <begin position="255"/>
        <end position="269"/>
    </location>
</feature>
<dbReference type="RefSeq" id="WP_406646384.1">
    <property type="nucleotide sequence ID" value="NZ_CP123584.1"/>
</dbReference>
<proteinExistence type="inferred from homology"/>
<protein>
    <submittedName>
        <fullName evidence="8">Choline dehydrogenase</fullName>
        <ecNumber evidence="8">1.1.99.1</ecNumber>
    </submittedName>
</protein>
<dbReference type="Gene3D" id="3.30.560.10">
    <property type="entry name" value="Glucose Oxidase, domain 3"/>
    <property type="match status" value="1"/>
</dbReference>
<dbReference type="NCBIfam" id="NF002550">
    <property type="entry name" value="PRK02106.1"/>
    <property type="match status" value="1"/>
</dbReference>